<reference evidence="3 4" key="1">
    <citation type="journal article" date="2006" name="Appl. Environ. Microbiol.">
        <title>Genome sequence of the chemolithoautotrophic nitrite-oxidizing bacterium Nitrobacter winogradskyi Nb-255.</title>
        <authorList>
            <person name="Starkenburg S.R."/>
            <person name="Chain P.S."/>
            <person name="Sayavedra-Soto L.A."/>
            <person name="Hauser L."/>
            <person name="Land M.L."/>
            <person name="Larimer F.W."/>
            <person name="Malfatti S.A."/>
            <person name="Klotz M.G."/>
            <person name="Bottomley P.J."/>
            <person name="Arp D.J."/>
            <person name="Hickey W.J."/>
        </authorList>
    </citation>
    <scope>NUCLEOTIDE SEQUENCE [LARGE SCALE GENOMIC DNA]</scope>
    <source>
        <strain evidence="4">ATCC 25391 / DSM 10237 / CIP 104748 / NCIMB 11846 / Nb-255</strain>
    </source>
</reference>
<dbReference type="STRING" id="323098.Nwi_1847"/>
<name>Q3SRI4_NITWN</name>
<keyword evidence="4" id="KW-1185">Reference proteome</keyword>
<dbReference type="InterPro" id="IPR041255">
    <property type="entry name" value="LpxI_N"/>
</dbReference>
<feature type="domain" description="LpxI N-terminal" evidence="2">
    <location>
        <begin position="15"/>
        <end position="144"/>
    </location>
</feature>
<evidence type="ECO:0000313" key="3">
    <source>
        <dbReference type="EMBL" id="ABA05107.1"/>
    </source>
</evidence>
<dbReference type="Gene3D" id="3.40.50.20">
    <property type="match status" value="1"/>
</dbReference>
<dbReference type="Pfam" id="PF06230">
    <property type="entry name" value="LpxI_C"/>
    <property type="match status" value="1"/>
</dbReference>
<dbReference type="InterPro" id="IPR043167">
    <property type="entry name" value="LpxI_C_sf"/>
</dbReference>
<dbReference type="InterPro" id="IPR053174">
    <property type="entry name" value="LpxI"/>
</dbReference>
<gene>
    <name evidence="3" type="ordered locus">Nwi_1847</name>
</gene>
<proteinExistence type="predicted"/>
<dbReference type="PANTHER" id="PTHR39962:SF1">
    <property type="entry name" value="LPXI FAMILY PROTEIN"/>
    <property type="match status" value="1"/>
</dbReference>
<evidence type="ECO:0008006" key="5">
    <source>
        <dbReference type="Google" id="ProtNLM"/>
    </source>
</evidence>
<dbReference type="InterPro" id="IPR010415">
    <property type="entry name" value="LpxI_C"/>
</dbReference>
<evidence type="ECO:0000259" key="1">
    <source>
        <dbReference type="Pfam" id="PF06230"/>
    </source>
</evidence>
<dbReference type="Proteomes" id="UP000002531">
    <property type="component" value="Chromosome"/>
</dbReference>
<dbReference type="Gene3D" id="3.40.140.80">
    <property type="match status" value="1"/>
</dbReference>
<protein>
    <recommendedName>
        <fullName evidence="5">UDP-2,3-diacylglucosamine pyrophosphatase</fullName>
    </recommendedName>
</protein>
<dbReference type="AlphaFoldDB" id="Q3SRI4"/>
<organism evidence="3 4">
    <name type="scientific">Nitrobacter winogradskyi (strain ATCC 25391 / DSM 10237 / CIP 104748 / NCIMB 11846 / Nb-255)</name>
    <dbReference type="NCBI Taxonomy" id="323098"/>
    <lineage>
        <taxon>Bacteria</taxon>
        <taxon>Pseudomonadati</taxon>
        <taxon>Pseudomonadota</taxon>
        <taxon>Alphaproteobacteria</taxon>
        <taxon>Hyphomicrobiales</taxon>
        <taxon>Nitrobacteraceae</taxon>
        <taxon>Nitrobacter</taxon>
    </lineage>
</organism>
<dbReference type="eggNOG" id="COG3494">
    <property type="taxonomic scope" value="Bacteria"/>
</dbReference>
<dbReference type="EMBL" id="CP000115">
    <property type="protein sequence ID" value="ABA05107.1"/>
    <property type="molecule type" value="Genomic_DNA"/>
</dbReference>
<sequence>MPVMTDRVSGMSSPIGLIAGGGVLPFAVADSLTARGLKPVFFALKGVCDPERVSRFPHHWIAVGQIGKVMRLLRAENCRDLVFIGTLVRPALSEIRLDWGTIRAMGQVLAAFRGGDDHLLSGVGRILERDGFRMVGIKDIAPDLLMPAGCLTRKAPDQSAAADIAKGLDVLRALSPFDVGQAVVVIDAHVVGVEGIEGTDALLARIAQLRAAGRIRAKAPRGVLVKAPKHGQDLRYDLPTLGPRTIANAAAAGLAGLAVVAGNTLVAEPQALVGEADASNLFVVGLPE</sequence>
<evidence type="ECO:0000313" key="4">
    <source>
        <dbReference type="Proteomes" id="UP000002531"/>
    </source>
</evidence>
<accession>Q3SRI4</accession>
<dbReference type="Pfam" id="PF17930">
    <property type="entry name" value="LpxI_N"/>
    <property type="match status" value="1"/>
</dbReference>
<dbReference type="PANTHER" id="PTHR39962">
    <property type="entry name" value="BLL4848 PROTEIN"/>
    <property type="match status" value="1"/>
</dbReference>
<dbReference type="KEGG" id="nwi:Nwi_1847"/>
<evidence type="ECO:0000259" key="2">
    <source>
        <dbReference type="Pfam" id="PF17930"/>
    </source>
</evidence>
<dbReference type="HOGENOM" id="CLU_085042_1_0_5"/>
<feature type="domain" description="LpxI C-terminal" evidence="1">
    <location>
        <begin position="147"/>
        <end position="284"/>
    </location>
</feature>